<protein>
    <submittedName>
        <fullName evidence="2">Zinc finger protein-domain-containing protein</fullName>
    </submittedName>
</protein>
<organism evidence="2 3">
    <name type="scientific">Lineolata rhizophorae</name>
    <dbReference type="NCBI Taxonomy" id="578093"/>
    <lineage>
        <taxon>Eukaryota</taxon>
        <taxon>Fungi</taxon>
        <taxon>Dikarya</taxon>
        <taxon>Ascomycota</taxon>
        <taxon>Pezizomycotina</taxon>
        <taxon>Dothideomycetes</taxon>
        <taxon>Dothideomycetes incertae sedis</taxon>
        <taxon>Lineolatales</taxon>
        <taxon>Lineolataceae</taxon>
        <taxon>Lineolata</taxon>
    </lineage>
</organism>
<dbReference type="OrthoDB" id="2993351at2759"/>
<proteinExistence type="predicted"/>
<keyword evidence="3" id="KW-1185">Reference proteome</keyword>
<evidence type="ECO:0000259" key="1">
    <source>
        <dbReference type="Pfam" id="PF12417"/>
    </source>
</evidence>
<accession>A0A6A6NWB4</accession>
<feature type="non-terminal residue" evidence="2">
    <location>
        <position position="296"/>
    </location>
</feature>
<feature type="domain" description="DUF3669" evidence="1">
    <location>
        <begin position="238"/>
        <end position="294"/>
    </location>
</feature>
<sequence length="296" mass="34124">VYGEPGSTNAYRLARQNDDQLWNEYICYSKVVRAYEDLRRANPPQPRDFLGTMRVPEPRYFVNKNDEEWWAVHREKVPAISEQGQGGPGHVVCMERVLPLPQSLRDTFVDNWGPTNRDDAKRDPRNADCIARIYLGQEDERTSGRVSFFTLRNFKLPVARLHALKCDVDGMTKLLGATLAIIHWEAGLDSRDIEVVVGSKPTYTEIVVIEELSKLPTSTSTRRAGIHYPNFLNREISLWVIDFNLCRPINRNEEETMLAVEAFWKNDPYFPRPHTNSDMINALWDIFMASYLEACS</sequence>
<evidence type="ECO:0000313" key="3">
    <source>
        <dbReference type="Proteomes" id="UP000799766"/>
    </source>
</evidence>
<dbReference type="EMBL" id="MU001684">
    <property type="protein sequence ID" value="KAF2456026.1"/>
    <property type="molecule type" value="Genomic_DNA"/>
</dbReference>
<dbReference type="InterPro" id="IPR022137">
    <property type="entry name" value="Znf_prot_DUF3669"/>
</dbReference>
<reference evidence="2" key="1">
    <citation type="journal article" date="2020" name="Stud. Mycol.">
        <title>101 Dothideomycetes genomes: a test case for predicting lifestyles and emergence of pathogens.</title>
        <authorList>
            <person name="Haridas S."/>
            <person name="Albert R."/>
            <person name="Binder M."/>
            <person name="Bloem J."/>
            <person name="Labutti K."/>
            <person name="Salamov A."/>
            <person name="Andreopoulos B."/>
            <person name="Baker S."/>
            <person name="Barry K."/>
            <person name="Bills G."/>
            <person name="Bluhm B."/>
            <person name="Cannon C."/>
            <person name="Castanera R."/>
            <person name="Culley D."/>
            <person name="Daum C."/>
            <person name="Ezra D."/>
            <person name="Gonzalez J."/>
            <person name="Henrissat B."/>
            <person name="Kuo A."/>
            <person name="Liang C."/>
            <person name="Lipzen A."/>
            <person name="Lutzoni F."/>
            <person name="Magnuson J."/>
            <person name="Mondo S."/>
            <person name="Nolan M."/>
            <person name="Ohm R."/>
            <person name="Pangilinan J."/>
            <person name="Park H.-J."/>
            <person name="Ramirez L."/>
            <person name="Alfaro M."/>
            <person name="Sun H."/>
            <person name="Tritt A."/>
            <person name="Yoshinaga Y."/>
            <person name="Zwiers L.-H."/>
            <person name="Turgeon B."/>
            <person name="Goodwin S."/>
            <person name="Spatafora J."/>
            <person name="Crous P."/>
            <person name="Grigoriev I."/>
        </authorList>
    </citation>
    <scope>NUCLEOTIDE SEQUENCE</scope>
    <source>
        <strain evidence="2">ATCC 16933</strain>
    </source>
</reference>
<dbReference type="Proteomes" id="UP000799766">
    <property type="component" value="Unassembled WGS sequence"/>
</dbReference>
<dbReference type="AlphaFoldDB" id="A0A6A6NWB4"/>
<dbReference type="PANTHER" id="PTHR40780">
    <property type="entry name" value="DUF3669 DOMAIN-CONTAINING PROTEIN"/>
    <property type="match status" value="1"/>
</dbReference>
<dbReference type="PANTHER" id="PTHR40780:SF2">
    <property type="entry name" value="DUF3669 DOMAIN-CONTAINING PROTEIN"/>
    <property type="match status" value="1"/>
</dbReference>
<feature type="non-terminal residue" evidence="2">
    <location>
        <position position="1"/>
    </location>
</feature>
<evidence type="ECO:0000313" key="2">
    <source>
        <dbReference type="EMBL" id="KAF2456026.1"/>
    </source>
</evidence>
<gene>
    <name evidence="2" type="ORF">BDY21DRAFT_274895</name>
</gene>
<dbReference type="Pfam" id="PF12417">
    <property type="entry name" value="DUF3669"/>
    <property type="match status" value="1"/>
</dbReference>
<name>A0A6A6NWB4_9PEZI</name>